<feature type="transmembrane region" description="Helical" evidence="6">
    <location>
        <begin position="422"/>
        <end position="445"/>
    </location>
</feature>
<feature type="transmembrane region" description="Helical" evidence="6">
    <location>
        <begin position="457"/>
        <end position="478"/>
    </location>
</feature>
<gene>
    <name evidence="7" type="ORF">FHS99_001390</name>
</gene>
<feature type="transmembrane region" description="Helical" evidence="6">
    <location>
        <begin position="168"/>
        <end position="186"/>
    </location>
</feature>
<keyword evidence="3 6" id="KW-0812">Transmembrane</keyword>
<dbReference type="OrthoDB" id="7388052at2"/>
<evidence type="ECO:0000313" key="8">
    <source>
        <dbReference type="Proteomes" id="UP000546701"/>
    </source>
</evidence>
<evidence type="ECO:0000256" key="4">
    <source>
        <dbReference type="ARBA" id="ARBA00022989"/>
    </source>
</evidence>
<evidence type="ECO:0000256" key="1">
    <source>
        <dbReference type="ARBA" id="ARBA00004651"/>
    </source>
</evidence>
<keyword evidence="2" id="KW-1003">Cell membrane</keyword>
<dbReference type="InterPro" id="IPR050833">
    <property type="entry name" value="Poly_Biosynth_Transport"/>
</dbReference>
<evidence type="ECO:0000256" key="5">
    <source>
        <dbReference type="ARBA" id="ARBA00023136"/>
    </source>
</evidence>
<keyword evidence="8" id="KW-1185">Reference proteome</keyword>
<evidence type="ECO:0000256" key="3">
    <source>
        <dbReference type="ARBA" id="ARBA00022692"/>
    </source>
</evidence>
<reference evidence="7 8" key="1">
    <citation type="submission" date="2020-08" db="EMBL/GenBank/DDBJ databases">
        <title>Genomic Encyclopedia of Type Strains, Phase IV (KMG-IV): sequencing the most valuable type-strain genomes for metagenomic binning, comparative biology and taxonomic classification.</title>
        <authorList>
            <person name="Goeker M."/>
        </authorList>
    </citation>
    <scope>NUCLEOTIDE SEQUENCE [LARGE SCALE GENOMIC DNA]</scope>
    <source>
        <strain evidence="7 8">DSM 103336</strain>
    </source>
</reference>
<feature type="transmembrane region" description="Helical" evidence="6">
    <location>
        <begin position="376"/>
        <end position="402"/>
    </location>
</feature>
<protein>
    <submittedName>
        <fullName evidence="7">O-antigen/teichoic acid export membrane protein</fullName>
    </submittedName>
</protein>
<dbReference type="EMBL" id="JACIJR010000003">
    <property type="protein sequence ID" value="MBB5728912.1"/>
    <property type="molecule type" value="Genomic_DNA"/>
</dbReference>
<dbReference type="PANTHER" id="PTHR30250:SF11">
    <property type="entry name" value="O-ANTIGEN TRANSPORTER-RELATED"/>
    <property type="match status" value="1"/>
</dbReference>
<evidence type="ECO:0000256" key="6">
    <source>
        <dbReference type="SAM" id="Phobius"/>
    </source>
</evidence>
<dbReference type="PANTHER" id="PTHR30250">
    <property type="entry name" value="PST FAMILY PREDICTED COLANIC ACID TRANSPORTER"/>
    <property type="match status" value="1"/>
</dbReference>
<keyword evidence="4 6" id="KW-1133">Transmembrane helix</keyword>
<proteinExistence type="predicted"/>
<feature type="transmembrane region" description="Helical" evidence="6">
    <location>
        <begin position="135"/>
        <end position="156"/>
    </location>
</feature>
<dbReference type="RefSeq" id="WP_157176688.1">
    <property type="nucleotide sequence ID" value="NZ_BMJP01000002.1"/>
</dbReference>
<feature type="transmembrane region" description="Helical" evidence="6">
    <location>
        <begin position="192"/>
        <end position="211"/>
    </location>
</feature>
<organism evidence="7 8">
    <name type="scientific">Sphingomonas prati</name>
    <dbReference type="NCBI Taxonomy" id="1843237"/>
    <lineage>
        <taxon>Bacteria</taxon>
        <taxon>Pseudomonadati</taxon>
        <taxon>Pseudomonadota</taxon>
        <taxon>Alphaproteobacteria</taxon>
        <taxon>Sphingomonadales</taxon>
        <taxon>Sphingomonadaceae</taxon>
        <taxon>Sphingomonas</taxon>
    </lineage>
</organism>
<dbReference type="GO" id="GO:0005886">
    <property type="term" value="C:plasma membrane"/>
    <property type="evidence" value="ECO:0007669"/>
    <property type="project" value="UniProtKB-SubCell"/>
</dbReference>
<feature type="transmembrane region" description="Helical" evidence="6">
    <location>
        <begin position="484"/>
        <end position="504"/>
    </location>
</feature>
<sequence length="527" mass="55796">MVDAARAAPPTASAPPPGADIEALAKGGRTNFFGFLLRLAARLPFLFIAGRIYGTDALGRFALATITVEFAAQLATLGLKRGLAQQLTRAKDRPHVHIVYDAMLVGMVGSAAAAALLIFIPDLMFPNSRINGLDWLLPLTVFGWAGSDIALAALAYRGDVGATVKARALIEPWTISIAAFALSFYSIRDGLILSYVLSTIAAFVASIIPLWRSYGRPTGWRPRPRELAGIARRNLPLAGADAIEWGSRRIDIYILGIFFAPQIVGIYWAAQQVASLPQKLKTSFDPILGPVITQNLADGNKAAVAHQVRQVGFWIIAAQTGIALALAIPGEAVMGLMGPSFVVGTGALAFLLAAEAIAATAAVSESALIYVARYRNLAVSVGMIVMQTALSVVLIHAIRHVMPWAARTGWVPVSADPRTDPVSAAGVAIALMAALGMASVVKARMLRRLLDARVSGWRWALVPATALALLAGGIALLLPEWAQLVIGIPLILGAYGAVIWYRGFGTEDRVLFKMGHKTPAPLPATTA</sequence>
<accession>A0A7W9F0Z1</accession>
<comment type="subcellular location">
    <subcellularLocation>
        <location evidence="1">Cell membrane</location>
        <topology evidence="1">Multi-pass membrane protein</topology>
    </subcellularLocation>
</comment>
<comment type="caution">
    <text evidence="7">The sequence shown here is derived from an EMBL/GenBank/DDBJ whole genome shotgun (WGS) entry which is preliminary data.</text>
</comment>
<feature type="transmembrane region" description="Helical" evidence="6">
    <location>
        <begin position="311"/>
        <end position="329"/>
    </location>
</feature>
<dbReference type="Pfam" id="PF13440">
    <property type="entry name" value="Polysacc_synt_3"/>
    <property type="match status" value="1"/>
</dbReference>
<evidence type="ECO:0000313" key="7">
    <source>
        <dbReference type="EMBL" id="MBB5728912.1"/>
    </source>
</evidence>
<keyword evidence="5 6" id="KW-0472">Membrane</keyword>
<name>A0A7W9F0Z1_9SPHN</name>
<feature type="transmembrane region" description="Helical" evidence="6">
    <location>
        <begin position="341"/>
        <end position="364"/>
    </location>
</feature>
<feature type="transmembrane region" description="Helical" evidence="6">
    <location>
        <begin position="98"/>
        <end position="120"/>
    </location>
</feature>
<dbReference type="AlphaFoldDB" id="A0A7W9F0Z1"/>
<dbReference type="Proteomes" id="UP000546701">
    <property type="component" value="Unassembled WGS sequence"/>
</dbReference>
<evidence type="ECO:0000256" key="2">
    <source>
        <dbReference type="ARBA" id="ARBA00022475"/>
    </source>
</evidence>